<evidence type="ECO:0000256" key="2">
    <source>
        <dbReference type="ARBA" id="ARBA00022448"/>
    </source>
</evidence>
<reference evidence="9 10" key="1">
    <citation type="submission" date="2018-10" db="EMBL/GenBank/DDBJ databases">
        <title>Genomic Encyclopedia of Archaeal and Bacterial Type Strains, Phase II (KMG-II): from individual species to whole genera.</title>
        <authorList>
            <person name="Goeker M."/>
        </authorList>
    </citation>
    <scope>NUCLEOTIDE SEQUENCE [LARGE SCALE GENOMIC DNA]</scope>
    <source>
        <strain evidence="9 10">DSM 25217</strain>
    </source>
</reference>
<dbReference type="Pfam" id="PF07690">
    <property type="entry name" value="MFS_1"/>
    <property type="match status" value="1"/>
</dbReference>
<feature type="domain" description="Major facilitator superfamily (MFS) profile" evidence="8">
    <location>
        <begin position="1"/>
        <end position="386"/>
    </location>
</feature>
<accession>A0A3M0CHZ7</accession>
<dbReference type="PRINTS" id="PR01035">
    <property type="entry name" value="TCRTETA"/>
</dbReference>
<proteinExistence type="predicted"/>
<dbReference type="EMBL" id="REFR01000010">
    <property type="protein sequence ID" value="RMB08377.1"/>
    <property type="molecule type" value="Genomic_DNA"/>
</dbReference>
<feature type="transmembrane region" description="Helical" evidence="7">
    <location>
        <begin position="275"/>
        <end position="297"/>
    </location>
</feature>
<feature type="compositionally biased region" description="Basic and acidic residues" evidence="6">
    <location>
        <begin position="388"/>
        <end position="399"/>
    </location>
</feature>
<keyword evidence="2" id="KW-0813">Transport</keyword>
<evidence type="ECO:0000256" key="5">
    <source>
        <dbReference type="ARBA" id="ARBA00023136"/>
    </source>
</evidence>
<dbReference type="PANTHER" id="PTHR23504">
    <property type="entry name" value="MAJOR FACILITATOR SUPERFAMILY DOMAIN-CONTAINING PROTEIN 10"/>
    <property type="match status" value="1"/>
</dbReference>
<dbReference type="CDD" id="cd17330">
    <property type="entry name" value="MFS_SLC46_TetA_like"/>
    <property type="match status" value="1"/>
</dbReference>
<evidence type="ECO:0000256" key="3">
    <source>
        <dbReference type="ARBA" id="ARBA00022692"/>
    </source>
</evidence>
<dbReference type="InterPro" id="IPR036259">
    <property type="entry name" value="MFS_trans_sf"/>
</dbReference>
<comment type="subcellular location">
    <subcellularLocation>
        <location evidence="1">Membrane</location>
        <topology evidence="1">Multi-pass membrane protein</topology>
    </subcellularLocation>
</comment>
<dbReference type="AlphaFoldDB" id="A0A3M0CHZ7"/>
<protein>
    <submittedName>
        <fullName evidence="9">Putative MFS family arabinose efflux permease</fullName>
    </submittedName>
</protein>
<keyword evidence="5 7" id="KW-0472">Membrane</keyword>
<feature type="transmembrane region" description="Helical" evidence="7">
    <location>
        <begin position="244"/>
        <end position="263"/>
    </location>
</feature>
<dbReference type="PROSITE" id="PS50850">
    <property type="entry name" value="MFS"/>
    <property type="match status" value="1"/>
</dbReference>
<dbReference type="PANTHER" id="PTHR23504:SF15">
    <property type="entry name" value="MAJOR FACILITATOR SUPERFAMILY (MFS) PROFILE DOMAIN-CONTAINING PROTEIN"/>
    <property type="match status" value="1"/>
</dbReference>
<feature type="transmembrane region" description="Helical" evidence="7">
    <location>
        <begin position="37"/>
        <end position="55"/>
    </location>
</feature>
<feature type="transmembrane region" description="Helical" evidence="7">
    <location>
        <begin position="126"/>
        <end position="147"/>
    </location>
</feature>
<sequence length="410" mass="42569">MLLLLLFLATALMMGFSILLPSILYVLQNMGASPSLATPVLASYSLAQFVAGPLWGRLSDRVGRKPVLVASLGLSALAYGGMALFATSVWGLLITLAFAGLAAGGMSCLMATAVDVTGARDRARGMGMIGAGVGLAFIVGPALGGVLGGADAAHAGIAAPAVASACASLIGVMMLWAMFREPGVSAGGAAPPMGHLHTLRGLFGRPLLVRLCLLMLVFTVSVALMETATPLLTRDRFDWGPRQLGALFAYVGVLLVVVQGGLVGRLSRRFGERRLVTVAFLLMGLGLVTIAFSASLWTLLPGLTLTSLGAAFFASAMPALASHQADSRSRGAVMGSVQAMQALGRTLGPVFAGLFFQIRDDLPFLVGASVMVLGLVWFMRLLPAGRNDTGRRPDEKETPEIDALEQQGAE</sequence>
<feature type="transmembrane region" description="Helical" evidence="7">
    <location>
        <begin position="207"/>
        <end position="224"/>
    </location>
</feature>
<gene>
    <name evidence="9" type="ORF">BXY39_1010</name>
</gene>
<evidence type="ECO:0000256" key="6">
    <source>
        <dbReference type="SAM" id="MobiDB-lite"/>
    </source>
</evidence>
<feature type="transmembrane region" description="Helical" evidence="7">
    <location>
        <begin position="153"/>
        <end position="176"/>
    </location>
</feature>
<organism evidence="9 10">
    <name type="scientific">Eilatimonas milleporae</name>
    <dbReference type="NCBI Taxonomy" id="911205"/>
    <lineage>
        <taxon>Bacteria</taxon>
        <taxon>Pseudomonadati</taxon>
        <taxon>Pseudomonadota</taxon>
        <taxon>Alphaproteobacteria</taxon>
        <taxon>Kordiimonadales</taxon>
        <taxon>Kordiimonadaceae</taxon>
        <taxon>Eilatimonas</taxon>
    </lineage>
</organism>
<evidence type="ECO:0000313" key="10">
    <source>
        <dbReference type="Proteomes" id="UP000271227"/>
    </source>
</evidence>
<evidence type="ECO:0000259" key="8">
    <source>
        <dbReference type="PROSITE" id="PS50850"/>
    </source>
</evidence>
<evidence type="ECO:0000256" key="1">
    <source>
        <dbReference type="ARBA" id="ARBA00004141"/>
    </source>
</evidence>
<dbReference type="GO" id="GO:0022857">
    <property type="term" value="F:transmembrane transporter activity"/>
    <property type="evidence" value="ECO:0007669"/>
    <property type="project" value="InterPro"/>
</dbReference>
<dbReference type="Proteomes" id="UP000271227">
    <property type="component" value="Unassembled WGS sequence"/>
</dbReference>
<dbReference type="InterPro" id="IPR001958">
    <property type="entry name" value="Tet-R_TetA/multi-R_MdtG-like"/>
</dbReference>
<comment type="caution">
    <text evidence="9">The sequence shown here is derived from an EMBL/GenBank/DDBJ whole genome shotgun (WGS) entry which is preliminary data.</text>
</comment>
<dbReference type="Gene3D" id="1.20.1250.20">
    <property type="entry name" value="MFS general substrate transporter like domains"/>
    <property type="match status" value="1"/>
</dbReference>
<feature type="transmembrane region" description="Helical" evidence="7">
    <location>
        <begin position="92"/>
        <end position="114"/>
    </location>
</feature>
<dbReference type="SUPFAM" id="SSF103473">
    <property type="entry name" value="MFS general substrate transporter"/>
    <property type="match status" value="1"/>
</dbReference>
<keyword evidence="4 7" id="KW-1133">Transmembrane helix</keyword>
<evidence type="ECO:0000256" key="7">
    <source>
        <dbReference type="SAM" id="Phobius"/>
    </source>
</evidence>
<dbReference type="GO" id="GO:0016020">
    <property type="term" value="C:membrane"/>
    <property type="evidence" value="ECO:0007669"/>
    <property type="project" value="UniProtKB-SubCell"/>
</dbReference>
<dbReference type="RefSeq" id="WP_121937750.1">
    <property type="nucleotide sequence ID" value="NZ_REFR01000010.1"/>
</dbReference>
<dbReference type="InParanoid" id="A0A3M0CHZ7"/>
<feature type="transmembrane region" description="Helical" evidence="7">
    <location>
        <begin position="364"/>
        <end position="382"/>
    </location>
</feature>
<evidence type="ECO:0000313" key="9">
    <source>
        <dbReference type="EMBL" id="RMB08377.1"/>
    </source>
</evidence>
<keyword evidence="10" id="KW-1185">Reference proteome</keyword>
<dbReference type="InterPro" id="IPR020846">
    <property type="entry name" value="MFS_dom"/>
</dbReference>
<name>A0A3M0CHZ7_9PROT</name>
<evidence type="ECO:0000256" key="4">
    <source>
        <dbReference type="ARBA" id="ARBA00022989"/>
    </source>
</evidence>
<feature type="region of interest" description="Disordered" evidence="6">
    <location>
        <begin position="388"/>
        <end position="410"/>
    </location>
</feature>
<feature type="transmembrane region" description="Helical" evidence="7">
    <location>
        <begin position="67"/>
        <end position="86"/>
    </location>
</feature>
<dbReference type="FunCoup" id="A0A3M0CHZ7">
    <property type="interactions" value="105"/>
</dbReference>
<dbReference type="InterPro" id="IPR011701">
    <property type="entry name" value="MFS"/>
</dbReference>
<dbReference type="OrthoDB" id="9764259at2"/>
<keyword evidence="3 7" id="KW-0812">Transmembrane</keyword>